<gene>
    <name evidence="1" type="ORF">LCGC14_0853840</name>
</gene>
<reference evidence="1" key="1">
    <citation type="journal article" date="2015" name="Nature">
        <title>Complex archaea that bridge the gap between prokaryotes and eukaryotes.</title>
        <authorList>
            <person name="Spang A."/>
            <person name="Saw J.H."/>
            <person name="Jorgensen S.L."/>
            <person name="Zaremba-Niedzwiedzka K."/>
            <person name="Martijn J."/>
            <person name="Lind A.E."/>
            <person name="van Eijk R."/>
            <person name="Schleper C."/>
            <person name="Guy L."/>
            <person name="Ettema T.J."/>
        </authorList>
    </citation>
    <scope>NUCLEOTIDE SEQUENCE</scope>
</reference>
<name>A0A0F9P9G8_9ZZZZ</name>
<proteinExistence type="predicted"/>
<accession>A0A0F9P9G8</accession>
<dbReference type="EMBL" id="LAZR01002559">
    <property type="protein sequence ID" value="KKN28475.1"/>
    <property type="molecule type" value="Genomic_DNA"/>
</dbReference>
<comment type="caution">
    <text evidence="1">The sequence shown here is derived from an EMBL/GenBank/DDBJ whole genome shotgun (WGS) entry which is preliminary data.</text>
</comment>
<protein>
    <submittedName>
        <fullName evidence="1">Uncharacterized protein</fullName>
    </submittedName>
</protein>
<evidence type="ECO:0000313" key="1">
    <source>
        <dbReference type="EMBL" id="KKN28475.1"/>
    </source>
</evidence>
<organism evidence="1">
    <name type="scientific">marine sediment metagenome</name>
    <dbReference type="NCBI Taxonomy" id="412755"/>
    <lineage>
        <taxon>unclassified sequences</taxon>
        <taxon>metagenomes</taxon>
        <taxon>ecological metagenomes</taxon>
    </lineage>
</organism>
<sequence>MIDRQPVVPKSNEATNMIRMHSLLYYHKILIHFL</sequence>
<dbReference type="AlphaFoldDB" id="A0A0F9P9G8"/>